<dbReference type="Proteomes" id="UP000320672">
    <property type="component" value="Chromosome"/>
</dbReference>
<dbReference type="EMBL" id="CP036262">
    <property type="protein sequence ID" value="QDS96616.1"/>
    <property type="molecule type" value="Genomic_DNA"/>
</dbReference>
<organism evidence="1 2">
    <name type="scientific">Roseimaritima multifibrata</name>
    <dbReference type="NCBI Taxonomy" id="1930274"/>
    <lineage>
        <taxon>Bacteria</taxon>
        <taxon>Pseudomonadati</taxon>
        <taxon>Planctomycetota</taxon>
        <taxon>Planctomycetia</taxon>
        <taxon>Pirellulales</taxon>
        <taxon>Pirellulaceae</taxon>
        <taxon>Roseimaritima</taxon>
    </lineage>
</organism>
<protein>
    <submittedName>
        <fullName evidence="1">Uncharacterized protein</fullName>
    </submittedName>
</protein>
<proteinExistence type="predicted"/>
<evidence type="ECO:0000313" key="2">
    <source>
        <dbReference type="Proteomes" id="UP000320672"/>
    </source>
</evidence>
<keyword evidence="2" id="KW-1185">Reference proteome</keyword>
<dbReference type="KEGG" id="rml:FF011L_54280"/>
<gene>
    <name evidence="1" type="ORF">FF011L_54280</name>
</gene>
<name>A0A517MP08_9BACT</name>
<reference evidence="1 2" key="1">
    <citation type="submission" date="2019-02" db="EMBL/GenBank/DDBJ databases">
        <title>Deep-cultivation of Planctomycetes and their phenomic and genomic characterization uncovers novel biology.</title>
        <authorList>
            <person name="Wiegand S."/>
            <person name="Jogler M."/>
            <person name="Boedeker C."/>
            <person name="Pinto D."/>
            <person name="Vollmers J."/>
            <person name="Rivas-Marin E."/>
            <person name="Kohn T."/>
            <person name="Peeters S.H."/>
            <person name="Heuer A."/>
            <person name="Rast P."/>
            <person name="Oberbeckmann S."/>
            <person name="Bunk B."/>
            <person name="Jeske O."/>
            <person name="Meyerdierks A."/>
            <person name="Storesund J.E."/>
            <person name="Kallscheuer N."/>
            <person name="Luecker S."/>
            <person name="Lage O.M."/>
            <person name="Pohl T."/>
            <person name="Merkel B.J."/>
            <person name="Hornburger P."/>
            <person name="Mueller R.-W."/>
            <person name="Bruemmer F."/>
            <person name="Labrenz M."/>
            <person name="Spormann A.M."/>
            <person name="Op den Camp H."/>
            <person name="Overmann J."/>
            <person name="Amann R."/>
            <person name="Jetten M.S.M."/>
            <person name="Mascher T."/>
            <person name="Medema M.H."/>
            <person name="Devos D.P."/>
            <person name="Kaster A.-K."/>
            <person name="Ovreas L."/>
            <person name="Rohde M."/>
            <person name="Galperin M.Y."/>
            <person name="Jogler C."/>
        </authorList>
    </citation>
    <scope>NUCLEOTIDE SEQUENCE [LARGE SCALE GENOMIC DNA]</scope>
    <source>
        <strain evidence="1 2">FF011L</strain>
    </source>
</reference>
<dbReference type="AlphaFoldDB" id="A0A517MP08"/>
<accession>A0A517MP08</accession>
<evidence type="ECO:0000313" key="1">
    <source>
        <dbReference type="EMBL" id="QDS96616.1"/>
    </source>
</evidence>
<sequence length="51" mass="5502">MAIKAGLDCIDSSYPTQGHVYQPTVSRQHSKNRHLTPDAISFLSGTARAAC</sequence>